<sequence length="247" mass="27275">MMMSVDPTTSQKRGRSKLFTCFKPVVVDGDHESDGDDQSGRRLKKRDSRSFTGAVKAVLSKASPLKRSRSESEKHDFYRLTSSIHLKSKKLVRTMKKNLSYPSFWAPVDNSLRTASSTRSSLSSSTSSSRRTNSSSSVLSSPSASSTSPANSRLDEPTVSVRSSASLDFRQTSPPTSMINSQKPTRKDHALAIVTCTSTWLLIGPGCQRRMGRAIDSSENNDVLDSEEHKKRVIMKGLLERNRSRGL</sequence>
<gene>
    <name evidence="2" type="ORF">Slati_3999400</name>
</gene>
<accession>A0AAW2TPI6</accession>
<comment type="caution">
    <text evidence="2">The sequence shown here is derived from an EMBL/GenBank/DDBJ whole genome shotgun (WGS) entry which is preliminary data.</text>
</comment>
<dbReference type="PANTHER" id="PTHR34379:SF6">
    <property type="entry name" value="PROTEIN 3F"/>
    <property type="match status" value="1"/>
</dbReference>
<feature type="region of interest" description="Disordered" evidence="1">
    <location>
        <begin position="115"/>
        <end position="186"/>
    </location>
</feature>
<name>A0AAW2TPI6_9LAMI</name>
<proteinExistence type="predicted"/>
<dbReference type="PANTHER" id="PTHR34379">
    <property type="entry name" value="OS07G0553800 PROTEIN"/>
    <property type="match status" value="1"/>
</dbReference>
<evidence type="ECO:0000256" key="1">
    <source>
        <dbReference type="SAM" id="MobiDB-lite"/>
    </source>
</evidence>
<dbReference type="AlphaFoldDB" id="A0AAW2TPI6"/>
<protein>
    <submittedName>
        <fullName evidence="2">Uncharacterized protein</fullName>
    </submittedName>
</protein>
<evidence type="ECO:0000313" key="2">
    <source>
        <dbReference type="EMBL" id="KAL0406855.1"/>
    </source>
</evidence>
<dbReference type="InterPro" id="IPR040411">
    <property type="entry name" value="At5g23160-like"/>
</dbReference>
<feature type="region of interest" description="Disordered" evidence="1">
    <location>
        <begin position="27"/>
        <end position="51"/>
    </location>
</feature>
<feature type="compositionally biased region" description="Polar residues" evidence="1">
    <location>
        <begin position="160"/>
        <end position="183"/>
    </location>
</feature>
<reference evidence="2" key="1">
    <citation type="submission" date="2020-06" db="EMBL/GenBank/DDBJ databases">
        <authorList>
            <person name="Li T."/>
            <person name="Hu X."/>
            <person name="Zhang T."/>
            <person name="Song X."/>
            <person name="Zhang H."/>
            <person name="Dai N."/>
            <person name="Sheng W."/>
            <person name="Hou X."/>
            <person name="Wei L."/>
        </authorList>
    </citation>
    <scope>NUCLEOTIDE SEQUENCE</scope>
    <source>
        <strain evidence="2">KEN1</strain>
        <tissue evidence="2">Leaf</tissue>
    </source>
</reference>
<reference evidence="2" key="2">
    <citation type="journal article" date="2024" name="Plant">
        <title>Genomic evolution and insights into agronomic trait innovations of Sesamum species.</title>
        <authorList>
            <person name="Miao H."/>
            <person name="Wang L."/>
            <person name="Qu L."/>
            <person name="Liu H."/>
            <person name="Sun Y."/>
            <person name="Le M."/>
            <person name="Wang Q."/>
            <person name="Wei S."/>
            <person name="Zheng Y."/>
            <person name="Lin W."/>
            <person name="Duan Y."/>
            <person name="Cao H."/>
            <person name="Xiong S."/>
            <person name="Wang X."/>
            <person name="Wei L."/>
            <person name="Li C."/>
            <person name="Ma Q."/>
            <person name="Ju M."/>
            <person name="Zhao R."/>
            <person name="Li G."/>
            <person name="Mu C."/>
            <person name="Tian Q."/>
            <person name="Mei H."/>
            <person name="Zhang T."/>
            <person name="Gao T."/>
            <person name="Zhang H."/>
        </authorList>
    </citation>
    <scope>NUCLEOTIDE SEQUENCE</scope>
    <source>
        <strain evidence="2">KEN1</strain>
    </source>
</reference>
<organism evidence="2">
    <name type="scientific">Sesamum latifolium</name>
    <dbReference type="NCBI Taxonomy" id="2727402"/>
    <lineage>
        <taxon>Eukaryota</taxon>
        <taxon>Viridiplantae</taxon>
        <taxon>Streptophyta</taxon>
        <taxon>Embryophyta</taxon>
        <taxon>Tracheophyta</taxon>
        <taxon>Spermatophyta</taxon>
        <taxon>Magnoliopsida</taxon>
        <taxon>eudicotyledons</taxon>
        <taxon>Gunneridae</taxon>
        <taxon>Pentapetalae</taxon>
        <taxon>asterids</taxon>
        <taxon>lamiids</taxon>
        <taxon>Lamiales</taxon>
        <taxon>Pedaliaceae</taxon>
        <taxon>Sesamum</taxon>
    </lineage>
</organism>
<dbReference type="EMBL" id="JACGWN010000014">
    <property type="protein sequence ID" value="KAL0406855.1"/>
    <property type="molecule type" value="Genomic_DNA"/>
</dbReference>
<feature type="compositionally biased region" description="Low complexity" evidence="1">
    <location>
        <begin position="115"/>
        <end position="152"/>
    </location>
</feature>